<reference evidence="2 3" key="2">
    <citation type="submission" date="2020-03" db="EMBL/GenBank/DDBJ databases">
        <authorList>
            <person name="Ichikawa N."/>
            <person name="Kimura A."/>
            <person name="Kitahashi Y."/>
            <person name="Uohara A."/>
        </authorList>
    </citation>
    <scope>NUCLEOTIDE SEQUENCE [LARGE SCALE GENOMIC DNA]</scope>
    <source>
        <strain evidence="2 3">NBRC 107702</strain>
    </source>
</reference>
<dbReference type="Proteomes" id="UP000502508">
    <property type="component" value="Chromosome"/>
</dbReference>
<gene>
    <name evidence="2" type="primary">yhaI</name>
    <name evidence="2" type="ORF">Pflav_043480</name>
</gene>
<keyword evidence="1" id="KW-0812">Transmembrane</keyword>
<keyword evidence="1" id="KW-1133">Transmembrane helix</keyword>
<keyword evidence="1" id="KW-0472">Membrane</keyword>
<dbReference type="EMBL" id="AP022870">
    <property type="protein sequence ID" value="BCB77938.1"/>
    <property type="molecule type" value="Genomic_DNA"/>
</dbReference>
<protein>
    <submittedName>
        <fullName evidence="2">Inner membrane protein YhaI</fullName>
    </submittedName>
</protein>
<accession>A0A6F8XW22</accession>
<dbReference type="PANTHER" id="PTHR34980">
    <property type="entry name" value="INNER MEMBRANE PROTEIN-RELATED-RELATED"/>
    <property type="match status" value="1"/>
</dbReference>
<evidence type="ECO:0000256" key="1">
    <source>
        <dbReference type="SAM" id="Phobius"/>
    </source>
</evidence>
<dbReference type="PANTHER" id="PTHR34980:SF2">
    <property type="entry name" value="INNER MEMBRANE PROTEIN YHAH-RELATED"/>
    <property type="match status" value="1"/>
</dbReference>
<dbReference type="KEGG" id="pfla:Pflav_043480"/>
<evidence type="ECO:0000313" key="2">
    <source>
        <dbReference type="EMBL" id="BCB77938.1"/>
    </source>
</evidence>
<dbReference type="AlphaFoldDB" id="A0A6F8XW22"/>
<sequence>MSFTAAVRSVLSQYAQFGGRARRAEYWWFVLFSILVGIAANIIDVILGTDSSGWGSGGLVSVLLNLALFLPGLAVAVRRLHDTDRTGWWVLIALVPIVGFIVLLVFFLMDGTPGPNRFGPSPKASELSAPGWA</sequence>
<proteinExistence type="predicted"/>
<feature type="transmembrane region" description="Helical" evidence="1">
    <location>
        <begin position="26"/>
        <end position="47"/>
    </location>
</feature>
<dbReference type="InterPro" id="IPR008523">
    <property type="entry name" value="DUF805"/>
</dbReference>
<dbReference type="RefSeq" id="WP_173037588.1">
    <property type="nucleotide sequence ID" value="NZ_AP022870.1"/>
</dbReference>
<organism evidence="2 3">
    <name type="scientific">Phytohabitans flavus</name>
    <dbReference type="NCBI Taxonomy" id="1076124"/>
    <lineage>
        <taxon>Bacteria</taxon>
        <taxon>Bacillati</taxon>
        <taxon>Actinomycetota</taxon>
        <taxon>Actinomycetes</taxon>
        <taxon>Micromonosporales</taxon>
        <taxon>Micromonosporaceae</taxon>
    </lineage>
</organism>
<feature type="transmembrane region" description="Helical" evidence="1">
    <location>
        <begin position="53"/>
        <end position="76"/>
    </location>
</feature>
<reference evidence="2 3" key="1">
    <citation type="submission" date="2020-03" db="EMBL/GenBank/DDBJ databases">
        <title>Whole genome shotgun sequence of Phytohabitans flavus NBRC 107702.</title>
        <authorList>
            <person name="Komaki H."/>
            <person name="Tamura T."/>
        </authorList>
    </citation>
    <scope>NUCLEOTIDE SEQUENCE [LARGE SCALE GENOMIC DNA]</scope>
    <source>
        <strain evidence="2 3">NBRC 107702</strain>
    </source>
</reference>
<feature type="transmembrane region" description="Helical" evidence="1">
    <location>
        <begin position="88"/>
        <end position="109"/>
    </location>
</feature>
<name>A0A6F8XW22_9ACTN</name>
<dbReference type="GO" id="GO:0005886">
    <property type="term" value="C:plasma membrane"/>
    <property type="evidence" value="ECO:0007669"/>
    <property type="project" value="TreeGrafter"/>
</dbReference>
<keyword evidence="3" id="KW-1185">Reference proteome</keyword>
<evidence type="ECO:0000313" key="3">
    <source>
        <dbReference type="Proteomes" id="UP000502508"/>
    </source>
</evidence>
<dbReference type="Pfam" id="PF05656">
    <property type="entry name" value="DUF805"/>
    <property type="match status" value="1"/>
</dbReference>